<dbReference type="Pfam" id="PF01547">
    <property type="entry name" value="SBP_bac_1"/>
    <property type="match status" value="1"/>
</dbReference>
<dbReference type="AlphaFoldDB" id="A0A3R8JKB3"/>
<dbReference type="PANTHER" id="PTHR43649:SF12">
    <property type="entry name" value="DIACETYLCHITOBIOSE BINDING PROTEIN DASA"/>
    <property type="match status" value="1"/>
</dbReference>
<reference evidence="1" key="1">
    <citation type="submission" date="2018-10" db="EMBL/GenBank/DDBJ databases">
        <title>Schaedlerella arabinophila gen. nov. sp. nov., isolated from the mouse intestinal tract and comparative analysis with the genome of the closely related altered Schaedler flora strain ASF502.</title>
        <authorList>
            <person name="Miyake S."/>
            <person name="Soh M."/>
            <person name="Seedorf H."/>
        </authorList>
    </citation>
    <scope>NUCLEOTIDE SEQUENCE [LARGE SCALE GENOMIC DNA]</scope>
    <source>
        <strain evidence="1">DSM 106076</strain>
    </source>
</reference>
<protein>
    <submittedName>
        <fullName evidence="1">Extracellular solute-binding protein</fullName>
    </submittedName>
</protein>
<dbReference type="InterPro" id="IPR050490">
    <property type="entry name" value="Bact_solute-bd_prot1"/>
</dbReference>
<organism evidence="1 2">
    <name type="scientific">Schaedlerella arabinosiphila</name>
    <dbReference type="NCBI Taxonomy" id="2044587"/>
    <lineage>
        <taxon>Bacteria</taxon>
        <taxon>Bacillati</taxon>
        <taxon>Bacillota</taxon>
        <taxon>Clostridia</taxon>
        <taxon>Lachnospirales</taxon>
        <taxon>Lachnospiraceae</taxon>
        <taxon>Schaedlerella</taxon>
    </lineage>
</organism>
<gene>
    <name evidence="1" type="ORF">EBB54_03135</name>
</gene>
<dbReference type="InterPro" id="IPR006059">
    <property type="entry name" value="SBP"/>
</dbReference>
<keyword evidence="2" id="KW-1185">Reference proteome</keyword>
<evidence type="ECO:0000313" key="2">
    <source>
        <dbReference type="Proteomes" id="UP000274920"/>
    </source>
</evidence>
<dbReference type="Gene3D" id="3.40.190.10">
    <property type="entry name" value="Periplasmic binding protein-like II"/>
    <property type="match status" value="2"/>
</dbReference>
<dbReference type="Proteomes" id="UP000274920">
    <property type="component" value="Unassembled WGS sequence"/>
</dbReference>
<comment type="caution">
    <text evidence="1">The sequence shown here is derived from an EMBL/GenBank/DDBJ whole genome shotgun (WGS) entry which is preliminary data.</text>
</comment>
<proteinExistence type="predicted"/>
<dbReference type="PANTHER" id="PTHR43649">
    <property type="entry name" value="ARABINOSE-BINDING PROTEIN-RELATED"/>
    <property type="match status" value="1"/>
</dbReference>
<dbReference type="SUPFAM" id="SSF53850">
    <property type="entry name" value="Periplasmic binding protein-like II"/>
    <property type="match status" value="1"/>
</dbReference>
<evidence type="ECO:0000313" key="1">
    <source>
        <dbReference type="EMBL" id="RRK30482.1"/>
    </source>
</evidence>
<sequence length="461" mass="49782">MMIYVLLVEKQGIFYNVINQKRQQPDSNSKRKGELIMKKKLCLAMTMAMVVSLAGCGGGGASSDSGASDNGGDSGEGGVSGSITIWEHDYSFEDSLEQIIAGFQEEYPNVEVDYEIKADGDYYSLLQTAIQSGSGPDLFWTNGTATANMPDLVSNDACADLTDLVDYSFISDAAMDLATMDDGIYSVPWMTLDTRTVFYNKDMFEENKWEVPTTFSEFEDLLADIKKAGITPISLAHDSWSALFAYEPVLAAYDPEYCEGLRDYTSKADDDAAREALQKMVDWAEEGYFGSNWTGVIDNSAQILAFTTGAAAMNIAGSWDAATISENNPDLNFGAFTIPSEDGTTGLVGTSANGFSVNAASENMDAAVAFANYCASKEAQTIWVQSQGAVSGSEEIEASTEIAKEISESGGGNTYRSWQNVLSSHSSTGNASTIWDSDFMKVFDGQMTVDELMDELGAEME</sequence>
<accession>A0A3R8JKB3</accession>
<name>A0A3R8JKB3_9FIRM</name>
<dbReference type="EMBL" id="RHJS01000002">
    <property type="protein sequence ID" value="RRK30482.1"/>
    <property type="molecule type" value="Genomic_DNA"/>
</dbReference>